<dbReference type="PANTHER" id="PTHR30625:SF15">
    <property type="entry name" value="BIOPOLYMER TRANSPORT PROTEIN EXBB"/>
    <property type="match status" value="1"/>
</dbReference>
<proteinExistence type="inferred from homology"/>
<dbReference type="STRING" id="927083.DB32_002810"/>
<evidence type="ECO:0000256" key="3">
    <source>
        <dbReference type="ARBA" id="ARBA00022475"/>
    </source>
</evidence>
<dbReference type="EMBL" id="CP011125">
    <property type="protein sequence ID" value="AKF05661.1"/>
    <property type="molecule type" value="Genomic_DNA"/>
</dbReference>
<keyword evidence="6 9" id="KW-1133">Transmembrane helix</keyword>
<feature type="transmembrane region" description="Helical" evidence="9">
    <location>
        <begin position="114"/>
        <end position="141"/>
    </location>
</feature>
<keyword evidence="7 9" id="KW-0472">Membrane</keyword>
<evidence type="ECO:0000256" key="4">
    <source>
        <dbReference type="ARBA" id="ARBA00022692"/>
    </source>
</evidence>
<protein>
    <submittedName>
        <fullName evidence="11">MotA/TolQ/ExbB proton channel family protein</fullName>
    </submittedName>
</protein>
<keyword evidence="4 9" id="KW-0812">Transmembrane</keyword>
<sequence>MDIQERLTAFAMLGATWVMWLLVLLSIVGLAIILERAYYLFVSRDDIAKLKSDLLAKLRSNDVDAARTRMRQSRSVEAQVALAGLDAAEDGAETAEERMDGQTSISRLNMERNLAFLGTVGNNAPFVGLAGTVIGIIRAFHELNESQGQVSAGLMAEVGEALVATLIGLLVALPAVAFFNLFQRIIKARLTRADAMGREVLAFLKSERRKNGVAEAAAE</sequence>
<dbReference type="Proteomes" id="UP000034883">
    <property type="component" value="Chromosome"/>
</dbReference>
<evidence type="ECO:0000256" key="7">
    <source>
        <dbReference type="ARBA" id="ARBA00023136"/>
    </source>
</evidence>
<keyword evidence="12" id="KW-1185">Reference proteome</keyword>
<evidence type="ECO:0000256" key="5">
    <source>
        <dbReference type="ARBA" id="ARBA00022927"/>
    </source>
</evidence>
<dbReference type="InterPro" id="IPR050790">
    <property type="entry name" value="ExbB/TolQ_transport"/>
</dbReference>
<dbReference type="Pfam" id="PF01618">
    <property type="entry name" value="MotA_ExbB"/>
    <property type="match status" value="1"/>
</dbReference>
<evidence type="ECO:0000256" key="1">
    <source>
        <dbReference type="ARBA" id="ARBA00004651"/>
    </source>
</evidence>
<evidence type="ECO:0000313" key="12">
    <source>
        <dbReference type="Proteomes" id="UP000034883"/>
    </source>
</evidence>
<evidence type="ECO:0000256" key="9">
    <source>
        <dbReference type="SAM" id="Phobius"/>
    </source>
</evidence>
<dbReference type="AlphaFoldDB" id="A0A0F6W2C8"/>
<accession>A0A0F6W2C8</accession>
<keyword evidence="3" id="KW-1003">Cell membrane</keyword>
<dbReference type="RefSeq" id="WP_053232909.1">
    <property type="nucleotide sequence ID" value="NZ_CP011125.1"/>
</dbReference>
<evidence type="ECO:0000256" key="8">
    <source>
        <dbReference type="RuleBase" id="RU004057"/>
    </source>
</evidence>
<organism evidence="11 12">
    <name type="scientific">Sandaracinus amylolyticus</name>
    <dbReference type="NCBI Taxonomy" id="927083"/>
    <lineage>
        <taxon>Bacteria</taxon>
        <taxon>Pseudomonadati</taxon>
        <taxon>Myxococcota</taxon>
        <taxon>Polyangia</taxon>
        <taxon>Polyangiales</taxon>
        <taxon>Sandaracinaceae</taxon>
        <taxon>Sandaracinus</taxon>
    </lineage>
</organism>
<name>A0A0F6W2C8_9BACT</name>
<comment type="subcellular location">
    <subcellularLocation>
        <location evidence="1">Cell membrane</location>
        <topology evidence="1">Multi-pass membrane protein</topology>
    </subcellularLocation>
    <subcellularLocation>
        <location evidence="8">Membrane</location>
        <topology evidence="8">Multi-pass membrane protein</topology>
    </subcellularLocation>
</comment>
<feature type="transmembrane region" description="Helical" evidence="9">
    <location>
        <begin position="161"/>
        <end position="182"/>
    </location>
</feature>
<evidence type="ECO:0000259" key="10">
    <source>
        <dbReference type="Pfam" id="PF01618"/>
    </source>
</evidence>
<feature type="transmembrane region" description="Helical" evidence="9">
    <location>
        <begin position="12"/>
        <end position="34"/>
    </location>
</feature>
<dbReference type="GO" id="GO:0005886">
    <property type="term" value="C:plasma membrane"/>
    <property type="evidence" value="ECO:0007669"/>
    <property type="project" value="UniProtKB-SubCell"/>
</dbReference>
<reference evidence="11 12" key="1">
    <citation type="submission" date="2015-03" db="EMBL/GenBank/DDBJ databases">
        <title>Genome assembly of Sandaracinus amylolyticus DSM 53668.</title>
        <authorList>
            <person name="Sharma G."/>
            <person name="Subramanian S."/>
        </authorList>
    </citation>
    <scope>NUCLEOTIDE SEQUENCE [LARGE SCALE GENOMIC DNA]</scope>
    <source>
        <strain evidence="11 12">DSM 53668</strain>
    </source>
</reference>
<keyword evidence="5 8" id="KW-0653">Protein transport</keyword>
<evidence type="ECO:0000256" key="2">
    <source>
        <dbReference type="ARBA" id="ARBA00022448"/>
    </source>
</evidence>
<comment type="similarity">
    <text evidence="8">Belongs to the exbB/tolQ family.</text>
</comment>
<feature type="domain" description="MotA/TolQ/ExbB proton channel" evidence="10">
    <location>
        <begin position="74"/>
        <end position="192"/>
    </location>
</feature>
<dbReference type="InterPro" id="IPR002898">
    <property type="entry name" value="MotA_ExbB_proton_chnl"/>
</dbReference>
<dbReference type="KEGG" id="samy:DB32_002810"/>
<dbReference type="OrthoDB" id="9805133at2"/>
<dbReference type="PANTHER" id="PTHR30625">
    <property type="entry name" value="PROTEIN TOLQ"/>
    <property type="match status" value="1"/>
</dbReference>
<gene>
    <name evidence="11" type="ORF">DB32_002810</name>
</gene>
<evidence type="ECO:0000313" key="11">
    <source>
        <dbReference type="EMBL" id="AKF05661.1"/>
    </source>
</evidence>
<evidence type="ECO:0000256" key="6">
    <source>
        <dbReference type="ARBA" id="ARBA00022989"/>
    </source>
</evidence>
<keyword evidence="2 8" id="KW-0813">Transport</keyword>
<dbReference type="GO" id="GO:0017038">
    <property type="term" value="P:protein import"/>
    <property type="evidence" value="ECO:0007669"/>
    <property type="project" value="TreeGrafter"/>
</dbReference>